<proteinExistence type="inferred from homology"/>
<evidence type="ECO:0000256" key="11">
    <source>
        <dbReference type="ARBA" id="ARBA00049399"/>
    </source>
</evidence>
<evidence type="ECO:0000313" key="13">
    <source>
        <dbReference type="EMBL" id="GEM04434.1"/>
    </source>
</evidence>
<evidence type="ECO:0000256" key="6">
    <source>
        <dbReference type="ARBA" id="ARBA00022723"/>
    </source>
</evidence>
<accession>A0A1I6PT92</accession>
<dbReference type="InterPro" id="IPR053378">
    <property type="entry name" value="Prenyl_diphosphate_synthase"/>
</dbReference>
<dbReference type="FunFam" id="1.10.600.10:FF:000001">
    <property type="entry name" value="Geranylgeranyl diphosphate synthase"/>
    <property type="match status" value="1"/>
</dbReference>
<comment type="catalytic activity">
    <reaction evidence="11">
        <text>isopentenyl diphosphate + (2E)-geranyl diphosphate = (2E,6E)-farnesyl diphosphate + diphosphate</text>
        <dbReference type="Rhea" id="RHEA:19361"/>
        <dbReference type="ChEBI" id="CHEBI:33019"/>
        <dbReference type="ChEBI" id="CHEBI:58057"/>
        <dbReference type="ChEBI" id="CHEBI:128769"/>
        <dbReference type="ChEBI" id="CHEBI:175763"/>
        <dbReference type="EC" id="2.5.1.10"/>
    </reaction>
</comment>
<dbReference type="SFLD" id="SFLDS00005">
    <property type="entry name" value="Isoprenoid_Synthase_Type_I"/>
    <property type="match status" value="1"/>
</dbReference>
<evidence type="ECO:0000256" key="4">
    <source>
        <dbReference type="ARBA" id="ARBA00015100"/>
    </source>
</evidence>
<dbReference type="Gene3D" id="1.10.600.10">
    <property type="entry name" value="Farnesyl Diphosphate Synthase"/>
    <property type="match status" value="1"/>
</dbReference>
<dbReference type="STRING" id="306541.SAMN05421668_102188"/>
<evidence type="ECO:0000256" key="3">
    <source>
        <dbReference type="ARBA" id="ARBA00012439"/>
    </source>
</evidence>
<keyword evidence="16" id="KW-1185">Reference proteome</keyword>
<keyword evidence="5 12" id="KW-0808">Transferase</keyword>
<protein>
    <recommendedName>
        <fullName evidence="4">Farnesyl diphosphate synthase</fullName>
        <ecNumber evidence="3">2.5.1.10</ecNumber>
    </recommendedName>
    <alternativeName>
        <fullName evidence="10">(2E,6E)-farnesyl diphosphate synthase</fullName>
    </alternativeName>
    <alternativeName>
        <fullName evidence="9">Geranyltranstransferase</fullName>
    </alternativeName>
</protein>
<keyword evidence="8" id="KW-0414">Isoprene biosynthesis</keyword>
<keyword evidence="6" id="KW-0479">Metal-binding</keyword>
<comment type="cofactor">
    <cofactor evidence="1">
        <name>Mg(2+)</name>
        <dbReference type="ChEBI" id="CHEBI:18420"/>
    </cofactor>
</comment>
<evidence type="ECO:0000256" key="2">
    <source>
        <dbReference type="ARBA" id="ARBA00006706"/>
    </source>
</evidence>
<dbReference type="EMBL" id="BJWJ01000012">
    <property type="protein sequence ID" value="GEM04434.1"/>
    <property type="molecule type" value="Genomic_DNA"/>
</dbReference>
<dbReference type="GO" id="GO:0046872">
    <property type="term" value="F:metal ion binding"/>
    <property type="evidence" value="ECO:0007669"/>
    <property type="project" value="UniProtKB-KW"/>
</dbReference>
<dbReference type="GO" id="GO:0004337">
    <property type="term" value="F:(2E,6E)-farnesyl diphosphate synthase activity"/>
    <property type="evidence" value="ECO:0007669"/>
    <property type="project" value="UniProtKB-EC"/>
</dbReference>
<evidence type="ECO:0000313" key="15">
    <source>
        <dbReference type="Proteomes" id="UP000199139"/>
    </source>
</evidence>
<evidence type="ECO:0000256" key="5">
    <source>
        <dbReference type="ARBA" id="ARBA00022679"/>
    </source>
</evidence>
<dbReference type="EC" id="2.5.1.10" evidence="3"/>
<evidence type="ECO:0000256" key="8">
    <source>
        <dbReference type="ARBA" id="ARBA00023229"/>
    </source>
</evidence>
<comment type="similarity">
    <text evidence="2 12">Belongs to the FPP/GGPP synthase family.</text>
</comment>
<dbReference type="SFLD" id="SFLDG01017">
    <property type="entry name" value="Polyprenyl_Transferase_Like"/>
    <property type="match status" value="1"/>
</dbReference>
<evidence type="ECO:0000313" key="16">
    <source>
        <dbReference type="Proteomes" id="UP000321773"/>
    </source>
</evidence>
<dbReference type="EMBL" id="FPAI01000002">
    <property type="protein sequence ID" value="SFS43431.1"/>
    <property type="molecule type" value="Genomic_DNA"/>
</dbReference>
<dbReference type="InterPro" id="IPR033749">
    <property type="entry name" value="Polyprenyl_synt_CS"/>
</dbReference>
<evidence type="ECO:0000256" key="10">
    <source>
        <dbReference type="ARBA" id="ARBA00032873"/>
    </source>
</evidence>
<dbReference type="PROSITE" id="PS00444">
    <property type="entry name" value="POLYPRENYL_SYNTHASE_2"/>
    <property type="match status" value="1"/>
</dbReference>
<dbReference type="InterPro" id="IPR008949">
    <property type="entry name" value="Isoprenoid_synthase_dom_sf"/>
</dbReference>
<gene>
    <name evidence="13" type="ORF">HMI01_14220</name>
    <name evidence="14" type="ORF">SAMN05421668_102188</name>
</gene>
<evidence type="ECO:0000256" key="9">
    <source>
        <dbReference type="ARBA" id="ARBA00032380"/>
    </source>
</evidence>
<organism evidence="14 15">
    <name type="scientific">Halolactibacillus miurensis</name>
    <dbReference type="NCBI Taxonomy" id="306541"/>
    <lineage>
        <taxon>Bacteria</taxon>
        <taxon>Bacillati</taxon>
        <taxon>Bacillota</taxon>
        <taxon>Bacilli</taxon>
        <taxon>Bacillales</taxon>
        <taxon>Bacillaceae</taxon>
        <taxon>Halolactibacillus</taxon>
    </lineage>
</organism>
<dbReference type="CDD" id="cd00685">
    <property type="entry name" value="Trans_IPPS_HT"/>
    <property type="match status" value="1"/>
</dbReference>
<dbReference type="InterPro" id="IPR000092">
    <property type="entry name" value="Polyprenyl_synt"/>
</dbReference>
<dbReference type="NCBIfam" id="NF045485">
    <property type="entry name" value="FPPsyn"/>
    <property type="match status" value="1"/>
</dbReference>
<dbReference type="OrthoDB" id="9805316at2"/>
<dbReference type="GO" id="GO:0005737">
    <property type="term" value="C:cytoplasm"/>
    <property type="evidence" value="ECO:0007669"/>
    <property type="project" value="UniProtKB-ARBA"/>
</dbReference>
<dbReference type="RefSeq" id="WP_089852836.1">
    <property type="nucleotide sequence ID" value="NZ_BJWJ01000012.1"/>
</dbReference>
<reference evidence="13 16" key="2">
    <citation type="submission" date="2019-07" db="EMBL/GenBank/DDBJ databases">
        <title>Whole genome shotgun sequence of Halolactibacillus miurensis NBRC 100873.</title>
        <authorList>
            <person name="Hosoyama A."/>
            <person name="Uohara A."/>
            <person name="Ohji S."/>
            <person name="Ichikawa N."/>
        </authorList>
    </citation>
    <scope>NUCLEOTIDE SEQUENCE [LARGE SCALE GENOMIC DNA]</scope>
    <source>
        <strain evidence="13 16">NBRC 100873</strain>
    </source>
</reference>
<dbReference type="Pfam" id="PF00348">
    <property type="entry name" value="polyprenyl_synt"/>
    <property type="match status" value="1"/>
</dbReference>
<dbReference type="PROSITE" id="PS00723">
    <property type="entry name" value="POLYPRENYL_SYNTHASE_1"/>
    <property type="match status" value="1"/>
</dbReference>
<reference evidence="14 15" key="1">
    <citation type="submission" date="2016-10" db="EMBL/GenBank/DDBJ databases">
        <authorList>
            <person name="de Groot N.N."/>
        </authorList>
    </citation>
    <scope>NUCLEOTIDE SEQUENCE [LARGE SCALE GENOMIC DNA]</scope>
    <source>
        <strain evidence="14 15">DSM 17074</strain>
    </source>
</reference>
<dbReference type="PANTHER" id="PTHR43281:SF1">
    <property type="entry name" value="FARNESYL DIPHOSPHATE SYNTHASE"/>
    <property type="match status" value="1"/>
</dbReference>
<dbReference type="PANTHER" id="PTHR43281">
    <property type="entry name" value="FARNESYL DIPHOSPHATE SYNTHASE"/>
    <property type="match status" value="1"/>
</dbReference>
<keyword evidence="7" id="KW-0460">Magnesium</keyword>
<dbReference type="Proteomes" id="UP000199139">
    <property type="component" value="Unassembled WGS sequence"/>
</dbReference>
<dbReference type="Proteomes" id="UP000321773">
    <property type="component" value="Unassembled WGS sequence"/>
</dbReference>
<evidence type="ECO:0000256" key="1">
    <source>
        <dbReference type="ARBA" id="ARBA00001946"/>
    </source>
</evidence>
<name>A0A1I6PT92_9BACI</name>
<evidence type="ECO:0000256" key="12">
    <source>
        <dbReference type="RuleBase" id="RU004466"/>
    </source>
</evidence>
<evidence type="ECO:0000256" key="7">
    <source>
        <dbReference type="ARBA" id="ARBA00022842"/>
    </source>
</evidence>
<sequence>MTITPNHKVREYKDIIDQQLSTLFDDVTMNTRIKAAMSYSLTVGGKRVRPVLMMLTADAFGADVEKVRPVALALECVHTYSLIHDDLPAMDNDDYRRGKLTNHKQFDEATAILAGDALLTYSFQLISDATQLSAEEKVYALKRLSEVSGPLGMVGGQMYDLSYEQTDISLDQLEEVHDLKTGQLLIYALEMGAFLSHQPMEVIEAMKKAATAIGLTFQIQDDILDIIGDETALGKKVGSDVLNDKSTYPKLLGLDGAIKEKQKFVDETKKQLDFAGVLQTPLAQFIISLSERTV</sequence>
<evidence type="ECO:0000313" key="14">
    <source>
        <dbReference type="EMBL" id="SFS43431.1"/>
    </source>
</evidence>
<dbReference type="GO" id="GO:0016114">
    <property type="term" value="P:terpenoid biosynthetic process"/>
    <property type="evidence" value="ECO:0007669"/>
    <property type="project" value="UniProtKB-ARBA"/>
</dbReference>
<dbReference type="SUPFAM" id="SSF48576">
    <property type="entry name" value="Terpenoid synthases"/>
    <property type="match status" value="1"/>
</dbReference>
<dbReference type="AlphaFoldDB" id="A0A1I6PT92"/>